<protein>
    <recommendedName>
        <fullName evidence="4">Nucleotidyltransferase</fullName>
    </recommendedName>
</protein>
<dbReference type="Proteomes" id="UP001597508">
    <property type="component" value="Unassembled WGS sequence"/>
</dbReference>
<evidence type="ECO:0000256" key="1">
    <source>
        <dbReference type="SAM" id="Phobius"/>
    </source>
</evidence>
<dbReference type="EMBL" id="JBHULH010000001">
    <property type="protein sequence ID" value="MFD2566066.1"/>
    <property type="molecule type" value="Genomic_DNA"/>
</dbReference>
<gene>
    <name evidence="2" type="ORF">ACFSRZ_01705</name>
</gene>
<sequence>MARSLNDIQQSILDKKDQTSELSSLEVLTTVEKSSLNNLTSSSKVAIWRLWVFIISFAIWSLEKLMDIYKLEVDQLIAQNEIHNFLWYKKKALEFQYGYDLIPETDKYDNEGLDISEIEASKIIKHVAVIRKIVNGKGYLELKLAKQSGDQFVPLEQSELQAFENYMFLVADAGTYIEYISLPHDDLRLELDVYYNPLILWQDGARKDGTDNTPVTKAINEFLYNLEFNGELVLTKLTDHLQSVEGVEIPKIKSAAYKFGGFDYTDIEETYIARAGYMRLDEANTTINYIAREL</sequence>
<organism evidence="2 3">
    <name type="scientific">Pseudotenacibaculum haliotis</name>
    <dbReference type="NCBI Taxonomy" id="1862138"/>
    <lineage>
        <taxon>Bacteria</taxon>
        <taxon>Pseudomonadati</taxon>
        <taxon>Bacteroidota</taxon>
        <taxon>Flavobacteriia</taxon>
        <taxon>Flavobacteriales</taxon>
        <taxon>Flavobacteriaceae</taxon>
        <taxon>Pseudotenacibaculum</taxon>
    </lineage>
</organism>
<dbReference type="RefSeq" id="WP_379664788.1">
    <property type="nucleotide sequence ID" value="NZ_JBHULH010000001.1"/>
</dbReference>
<keyword evidence="1" id="KW-1133">Transmembrane helix</keyword>
<evidence type="ECO:0000313" key="3">
    <source>
        <dbReference type="Proteomes" id="UP001597508"/>
    </source>
</evidence>
<comment type="caution">
    <text evidence="2">The sequence shown here is derived from an EMBL/GenBank/DDBJ whole genome shotgun (WGS) entry which is preliminary data.</text>
</comment>
<name>A0ABW5LPL4_9FLAO</name>
<accession>A0ABW5LPL4</accession>
<keyword evidence="1" id="KW-0812">Transmembrane</keyword>
<keyword evidence="3" id="KW-1185">Reference proteome</keyword>
<reference evidence="3" key="1">
    <citation type="journal article" date="2019" name="Int. J. Syst. Evol. Microbiol.">
        <title>The Global Catalogue of Microorganisms (GCM) 10K type strain sequencing project: providing services to taxonomists for standard genome sequencing and annotation.</title>
        <authorList>
            <consortium name="The Broad Institute Genomics Platform"/>
            <consortium name="The Broad Institute Genome Sequencing Center for Infectious Disease"/>
            <person name="Wu L."/>
            <person name="Ma J."/>
        </authorList>
    </citation>
    <scope>NUCLEOTIDE SEQUENCE [LARGE SCALE GENOMIC DNA]</scope>
    <source>
        <strain evidence="3">KCTC 52127</strain>
    </source>
</reference>
<evidence type="ECO:0000313" key="2">
    <source>
        <dbReference type="EMBL" id="MFD2566066.1"/>
    </source>
</evidence>
<keyword evidence="1" id="KW-0472">Membrane</keyword>
<feature type="transmembrane region" description="Helical" evidence="1">
    <location>
        <begin position="45"/>
        <end position="62"/>
    </location>
</feature>
<evidence type="ECO:0008006" key="4">
    <source>
        <dbReference type="Google" id="ProtNLM"/>
    </source>
</evidence>
<proteinExistence type="predicted"/>